<dbReference type="AlphaFoldDB" id="A0A3B0YGC2"/>
<dbReference type="Pfam" id="PF04134">
    <property type="entry name" value="DCC1-like"/>
    <property type="match status" value="1"/>
</dbReference>
<organism evidence="1">
    <name type="scientific">hydrothermal vent metagenome</name>
    <dbReference type="NCBI Taxonomy" id="652676"/>
    <lineage>
        <taxon>unclassified sequences</taxon>
        <taxon>metagenomes</taxon>
        <taxon>ecological metagenomes</taxon>
    </lineage>
</organism>
<sequence>MLAIKKITVLYDAECTFCCRSKSWILSQFHRIAIEFIPINSKQSQSRFPDLPDNLDELVVITDKGNVYYKEKAFVMCLYALSEYYEWSFKLARPAFLPLVRNAYHMLSRYRNVFSPNKISTNDDTLKETLAEFESNDKCSIA</sequence>
<reference evidence="1" key="1">
    <citation type="submission" date="2018-06" db="EMBL/GenBank/DDBJ databases">
        <authorList>
            <person name="Zhirakovskaya E."/>
        </authorList>
    </citation>
    <scope>NUCLEOTIDE SEQUENCE</scope>
</reference>
<protein>
    <recommendedName>
        <fullName evidence="2">DUF393 domain-containing protein</fullName>
    </recommendedName>
</protein>
<name>A0A3B0YGC2_9ZZZZ</name>
<gene>
    <name evidence="1" type="ORF">MNBD_GAMMA12-2688</name>
</gene>
<accession>A0A3B0YGC2</accession>
<dbReference type="EMBL" id="UOFL01000185">
    <property type="protein sequence ID" value="VAW79935.1"/>
    <property type="molecule type" value="Genomic_DNA"/>
</dbReference>
<dbReference type="GO" id="GO:0015035">
    <property type="term" value="F:protein-disulfide reductase activity"/>
    <property type="evidence" value="ECO:0007669"/>
    <property type="project" value="InterPro"/>
</dbReference>
<evidence type="ECO:0008006" key="2">
    <source>
        <dbReference type="Google" id="ProtNLM"/>
    </source>
</evidence>
<proteinExistence type="predicted"/>
<evidence type="ECO:0000313" key="1">
    <source>
        <dbReference type="EMBL" id="VAW79935.1"/>
    </source>
</evidence>
<dbReference type="InterPro" id="IPR007263">
    <property type="entry name" value="DCC1-like"/>
</dbReference>